<evidence type="ECO:0000259" key="13">
    <source>
        <dbReference type="Pfam" id="PF07993"/>
    </source>
</evidence>
<dbReference type="AlphaFoldDB" id="A0A6J1LZK6"/>
<feature type="transmembrane region" description="Helical" evidence="11">
    <location>
        <begin position="360"/>
        <end position="381"/>
    </location>
</feature>
<keyword evidence="8 11" id="KW-0443">Lipid metabolism</keyword>
<keyword evidence="5 11" id="KW-0521">NADP</keyword>
<reference evidence="15" key="1">
    <citation type="submission" date="2025-08" db="UniProtKB">
        <authorList>
            <consortium name="RefSeq"/>
        </authorList>
    </citation>
    <scope>IDENTIFICATION</scope>
    <source>
        <strain evidence="15">15085-1641.00</strain>
        <tissue evidence="15">Whole body</tissue>
    </source>
</reference>
<evidence type="ECO:0000256" key="1">
    <source>
        <dbReference type="ARBA" id="ARBA00004141"/>
    </source>
</evidence>
<name>A0A6J1LZK6_DROHY</name>
<evidence type="ECO:0000256" key="4">
    <source>
        <dbReference type="ARBA" id="ARBA00022692"/>
    </source>
</evidence>
<evidence type="ECO:0000256" key="3">
    <source>
        <dbReference type="ARBA" id="ARBA00022516"/>
    </source>
</evidence>
<sequence length="507" mass="57656">MDAEHEMTSEIQNFYKDKTVFITGGSGFLGKVIIEKLLRATDVKRIYVIIRAKRGQDMLQRLASWKDDGVFGLLLKSKPGCWVRIVPIAGDCQQLDLGLSKADRQLLMDEVQVVVHSAATVRFVEPLHVALDINTRATRLMMQLAKQMKRLEAYVHVSTAYSNCVIQRISECYYPENLSCSADTALTLREQLSDELMDSMAPALLGKFPNTYTYTKALAEQLVQTEAGALPVCIFRPGIIIGSYKEPVSGWIDNLYGPISIFLGTAVGILRVIRIDIHSQANIVPVDYCSNLTLACAWQTANDKNKPIGAAAPPIYNYVPSDHNMLTWGGFKKKAESLGHVYPLTKMIWLPILHTISTPWLFNLVAFFYHILPGYCIDVVLRLRGRTPRMLKLYQKIHKNLEIIAPFTHSNWHYETHNTQRLWQRLSAQDQQLFEFDMSSLDWDDYLYNTLGGMRIFLGKEDPGAESLERGKKKLKRFYILHRLLQFVLCSGAAAILWSLLKFLNNF</sequence>
<dbReference type="KEGG" id="dhe:111598539"/>
<dbReference type="Pfam" id="PF07993">
    <property type="entry name" value="NAD_binding_4"/>
    <property type="match status" value="1"/>
</dbReference>
<dbReference type="PANTHER" id="PTHR11011:SF60">
    <property type="entry name" value="FATTY ACYL-COA REDUCTASE-RELATED"/>
    <property type="match status" value="1"/>
</dbReference>
<evidence type="ECO:0000256" key="10">
    <source>
        <dbReference type="ARBA" id="ARBA00052530"/>
    </source>
</evidence>
<accession>A0A6J1LZK6</accession>
<dbReference type="PANTHER" id="PTHR11011">
    <property type="entry name" value="MALE STERILITY PROTEIN 2-RELATED"/>
    <property type="match status" value="1"/>
</dbReference>
<evidence type="ECO:0000313" key="14">
    <source>
        <dbReference type="Proteomes" id="UP000504633"/>
    </source>
</evidence>
<comment type="function">
    <text evidence="11">Catalyzes the reduction of fatty acyl-CoA to fatty alcohols.</text>
</comment>
<evidence type="ECO:0000259" key="12">
    <source>
        <dbReference type="Pfam" id="PF03015"/>
    </source>
</evidence>
<evidence type="ECO:0000256" key="7">
    <source>
        <dbReference type="ARBA" id="ARBA00023002"/>
    </source>
</evidence>
<evidence type="ECO:0000256" key="9">
    <source>
        <dbReference type="ARBA" id="ARBA00023136"/>
    </source>
</evidence>
<dbReference type="CDD" id="cd09071">
    <property type="entry name" value="FAR_C"/>
    <property type="match status" value="1"/>
</dbReference>
<evidence type="ECO:0000256" key="8">
    <source>
        <dbReference type="ARBA" id="ARBA00023098"/>
    </source>
</evidence>
<protein>
    <recommendedName>
        <fullName evidence="11">Fatty acyl-CoA reductase</fullName>
        <ecNumber evidence="11">1.2.1.84</ecNumber>
    </recommendedName>
</protein>
<gene>
    <name evidence="15" type="primary">LOC111598539</name>
</gene>
<dbReference type="GO" id="GO:0080019">
    <property type="term" value="F:alcohol-forming very long-chain fatty acyl-CoA reductase activity"/>
    <property type="evidence" value="ECO:0007669"/>
    <property type="project" value="InterPro"/>
</dbReference>
<feature type="domain" description="Thioester reductase (TE)" evidence="13">
    <location>
        <begin position="22"/>
        <end position="292"/>
    </location>
</feature>
<dbReference type="OrthoDB" id="429813at2759"/>
<dbReference type="GeneID" id="111598539"/>
<evidence type="ECO:0000313" key="15">
    <source>
        <dbReference type="RefSeq" id="XP_023169599.2"/>
    </source>
</evidence>
<dbReference type="Proteomes" id="UP000504633">
    <property type="component" value="Unplaced"/>
</dbReference>
<proteinExistence type="inferred from homology"/>
<keyword evidence="14" id="KW-1185">Reference proteome</keyword>
<dbReference type="GO" id="GO:0005777">
    <property type="term" value="C:peroxisome"/>
    <property type="evidence" value="ECO:0007669"/>
    <property type="project" value="TreeGrafter"/>
</dbReference>
<keyword evidence="3 11" id="KW-0444">Lipid biosynthesis</keyword>
<dbReference type="InterPro" id="IPR033640">
    <property type="entry name" value="FAR_C"/>
</dbReference>
<feature type="transmembrane region" description="Helical" evidence="11">
    <location>
        <begin position="480"/>
        <end position="501"/>
    </location>
</feature>
<keyword evidence="9 11" id="KW-0472">Membrane</keyword>
<dbReference type="SUPFAM" id="SSF51735">
    <property type="entry name" value="NAD(P)-binding Rossmann-fold domains"/>
    <property type="match status" value="1"/>
</dbReference>
<dbReference type="EC" id="1.2.1.84" evidence="11"/>
<comment type="subcellular location">
    <subcellularLocation>
        <location evidence="1">Membrane</location>
        <topology evidence="1">Multi-pass membrane protein</topology>
    </subcellularLocation>
</comment>
<dbReference type="CDD" id="cd05236">
    <property type="entry name" value="FAR-N_SDR_e"/>
    <property type="match status" value="1"/>
</dbReference>
<keyword evidence="4 11" id="KW-0812">Transmembrane</keyword>
<dbReference type="GO" id="GO:0016020">
    <property type="term" value="C:membrane"/>
    <property type="evidence" value="ECO:0007669"/>
    <property type="project" value="UniProtKB-SubCell"/>
</dbReference>
<dbReference type="Gene3D" id="3.40.50.720">
    <property type="entry name" value="NAD(P)-binding Rossmann-like Domain"/>
    <property type="match status" value="1"/>
</dbReference>
<evidence type="ECO:0000256" key="6">
    <source>
        <dbReference type="ARBA" id="ARBA00022989"/>
    </source>
</evidence>
<dbReference type="Pfam" id="PF03015">
    <property type="entry name" value="Sterile"/>
    <property type="match status" value="1"/>
</dbReference>
<dbReference type="GO" id="GO:0102965">
    <property type="term" value="F:alcohol-forming long-chain fatty acyl-CoA reductase activity"/>
    <property type="evidence" value="ECO:0007669"/>
    <property type="project" value="UniProtKB-EC"/>
</dbReference>
<dbReference type="RefSeq" id="XP_023169599.2">
    <property type="nucleotide sequence ID" value="XM_023313831.2"/>
</dbReference>
<dbReference type="GO" id="GO:0035336">
    <property type="term" value="P:long-chain fatty-acyl-CoA metabolic process"/>
    <property type="evidence" value="ECO:0007669"/>
    <property type="project" value="TreeGrafter"/>
</dbReference>
<dbReference type="FunFam" id="3.40.50.720:FF:000143">
    <property type="entry name" value="Fatty acyl-CoA reductase"/>
    <property type="match status" value="1"/>
</dbReference>
<keyword evidence="7 11" id="KW-0560">Oxidoreductase</keyword>
<comment type="catalytic activity">
    <reaction evidence="10 11">
        <text>a long-chain fatty acyl-CoA + 2 NADPH + 2 H(+) = a long-chain primary fatty alcohol + 2 NADP(+) + CoA</text>
        <dbReference type="Rhea" id="RHEA:52716"/>
        <dbReference type="ChEBI" id="CHEBI:15378"/>
        <dbReference type="ChEBI" id="CHEBI:57287"/>
        <dbReference type="ChEBI" id="CHEBI:57783"/>
        <dbReference type="ChEBI" id="CHEBI:58349"/>
        <dbReference type="ChEBI" id="CHEBI:77396"/>
        <dbReference type="ChEBI" id="CHEBI:83139"/>
        <dbReference type="EC" id="1.2.1.84"/>
    </reaction>
</comment>
<dbReference type="OMA" id="LPGYCID"/>
<feature type="domain" description="Fatty acyl-CoA reductase C-terminal" evidence="12">
    <location>
        <begin position="369"/>
        <end position="461"/>
    </location>
</feature>
<dbReference type="InterPro" id="IPR013120">
    <property type="entry name" value="FAR_NAD-bd"/>
</dbReference>
<evidence type="ECO:0000256" key="5">
    <source>
        <dbReference type="ARBA" id="ARBA00022857"/>
    </source>
</evidence>
<evidence type="ECO:0000256" key="2">
    <source>
        <dbReference type="ARBA" id="ARBA00005928"/>
    </source>
</evidence>
<keyword evidence="6 11" id="KW-1133">Transmembrane helix</keyword>
<organism evidence="14 15">
    <name type="scientific">Drosophila hydei</name>
    <name type="common">Fruit fly</name>
    <dbReference type="NCBI Taxonomy" id="7224"/>
    <lineage>
        <taxon>Eukaryota</taxon>
        <taxon>Metazoa</taxon>
        <taxon>Ecdysozoa</taxon>
        <taxon>Arthropoda</taxon>
        <taxon>Hexapoda</taxon>
        <taxon>Insecta</taxon>
        <taxon>Pterygota</taxon>
        <taxon>Neoptera</taxon>
        <taxon>Endopterygota</taxon>
        <taxon>Diptera</taxon>
        <taxon>Brachycera</taxon>
        <taxon>Muscomorpha</taxon>
        <taxon>Ephydroidea</taxon>
        <taxon>Drosophilidae</taxon>
        <taxon>Drosophila</taxon>
    </lineage>
</organism>
<dbReference type="InterPro" id="IPR026055">
    <property type="entry name" value="FAR"/>
</dbReference>
<comment type="similarity">
    <text evidence="2 11">Belongs to the fatty acyl-CoA reductase family.</text>
</comment>
<evidence type="ECO:0000256" key="11">
    <source>
        <dbReference type="RuleBase" id="RU363097"/>
    </source>
</evidence>
<dbReference type="InterPro" id="IPR036291">
    <property type="entry name" value="NAD(P)-bd_dom_sf"/>
</dbReference>